<evidence type="ECO:0000256" key="17">
    <source>
        <dbReference type="ARBA" id="ARBA00049628"/>
    </source>
</evidence>
<accession>A0ABW8GMR4</accession>
<comment type="pathway">
    <text evidence="18">Nucleotide-sugar biosynthesis; UDP-N-acetyl-alpha-D-glucosamine biosynthesis; N-acetyl-alpha-D-glucosamine 1-phosphate from alpha-D-glucosamine 6-phosphate (route II): step 2/2.</text>
</comment>
<evidence type="ECO:0000256" key="4">
    <source>
        <dbReference type="ARBA" id="ARBA00022490"/>
    </source>
</evidence>
<dbReference type="RefSeq" id="WP_400882161.1">
    <property type="nucleotide sequence ID" value="NZ_JBIWXY010000002.1"/>
</dbReference>
<feature type="binding site" evidence="18">
    <location>
        <begin position="92"/>
        <end position="93"/>
    </location>
    <ligand>
        <name>UDP-N-acetyl-alpha-D-glucosamine</name>
        <dbReference type="ChEBI" id="CHEBI:57705"/>
    </ligand>
</feature>
<evidence type="ECO:0000256" key="14">
    <source>
        <dbReference type="ARBA" id="ARBA00023316"/>
    </source>
</evidence>
<evidence type="ECO:0000313" key="21">
    <source>
        <dbReference type="EMBL" id="MFJ5446569.1"/>
    </source>
</evidence>
<evidence type="ECO:0000256" key="1">
    <source>
        <dbReference type="ARBA" id="ARBA00004496"/>
    </source>
</evidence>
<dbReference type="Pfam" id="PF25087">
    <property type="entry name" value="GMPPB_C"/>
    <property type="match status" value="1"/>
</dbReference>
<feature type="domain" description="Mannose-1-phosphate guanyltransferase C-terminal" evidence="20">
    <location>
        <begin position="272"/>
        <end position="363"/>
    </location>
</feature>
<feature type="region of interest" description="N-acetyltransferase" evidence="18">
    <location>
        <begin position="260"/>
        <end position="466"/>
    </location>
</feature>
<comment type="pathway">
    <text evidence="18">Bacterial outer membrane biogenesis; LPS lipid A biosynthesis.</text>
</comment>
<feature type="binding site" evidence="18">
    <location>
        <position position="386"/>
    </location>
    <ligand>
        <name>UDP-N-acetyl-alpha-D-glucosamine</name>
        <dbReference type="ChEBI" id="CHEBI:57705"/>
    </ligand>
</feature>
<keyword evidence="5 18" id="KW-0808">Transferase</keyword>
<feature type="region of interest" description="Linker" evidence="18">
    <location>
        <begin position="239"/>
        <end position="259"/>
    </location>
</feature>
<comment type="caution">
    <text evidence="21">The sequence shown here is derived from an EMBL/GenBank/DDBJ whole genome shotgun (WGS) entry which is preliminary data.</text>
</comment>
<dbReference type="InterPro" id="IPR011004">
    <property type="entry name" value="Trimer_LpxA-like_sf"/>
</dbReference>
<dbReference type="InterPro" id="IPR001451">
    <property type="entry name" value="Hexapep"/>
</dbReference>
<keyword evidence="11 18" id="KW-0573">Peptidoglycan synthesis</keyword>
<dbReference type="EC" id="2.7.7.23" evidence="18"/>
<dbReference type="NCBIfam" id="TIGR01173">
    <property type="entry name" value="glmU"/>
    <property type="match status" value="1"/>
</dbReference>
<comment type="catalytic activity">
    <reaction evidence="16 18">
        <text>N-acetyl-alpha-D-glucosamine 1-phosphate + UTP + H(+) = UDP-N-acetyl-alpha-D-glucosamine + diphosphate</text>
        <dbReference type="Rhea" id="RHEA:13509"/>
        <dbReference type="ChEBI" id="CHEBI:15378"/>
        <dbReference type="ChEBI" id="CHEBI:33019"/>
        <dbReference type="ChEBI" id="CHEBI:46398"/>
        <dbReference type="ChEBI" id="CHEBI:57705"/>
        <dbReference type="ChEBI" id="CHEBI:57776"/>
        <dbReference type="EC" id="2.7.7.23"/>
    </reaction>
</comment>
<dbReference type="PANTHER" id="PTHR43584">
    <property type="entry name" value="NUCLEOTIDYL TRANSFERASE"/>
    <property type="match status" value="1"/>
</dbReference>
<evidence type="ECO:0000259" key="20">
    <source>
        <dbReference type="Pfam" id="PF25087"/>
    </source>
</evidence>
<dbReference type="Gene3D" id="2.160.10.10">
    <property type="entry name" value="Hexapeptide repeat proteins"/>
    <property type="match status" value="1"/>
</dbReference>
<feature type="binding site" evidence="18">
    <location>
        <position position="375"/>
    </location>
    <ligand>
        <name>UDP-N-acetyl-alpha-D-glucosamine</name>
        <dbReference type="ChEBI" id="CHEBI:57705"/>
    </ligand>
</feature>
<feature type="binding site" evidence="18">
    <location>
        <position position="432"/>
    </location>
    <ligand>
        <name>acetyl-CoA</name>
        <dbReference type="ChEBI" id="CHEBI:57288"/>
    </ligand>
</feature>
<feature type="binding site" evidence="18">
    <location>
        <position position="449"/>
    </location>
    <ligand>
        <name>acetyl-CoA</name>
        <dbReference type="ChEBI" id="CHEBI:57288"/>
    </ligand>
</feature>
<sequence>MLEPDSHLSLSTPSSKLNIVILAAGKGTRMHSSKPKVLHALAGKPILQHVLDTARKLQPSKIIVIYGFGGEAVPQALPADDITWVKQTEQLGTGHAMQQALPYLESDARTLILLGDVPLLALESCERLLCEQAALALLTVNKPNPAGYGRIVRDQAAVKAIVEHKDATEAQRAIQEVNTGIMAAENAWLEKWLSRLDNRNAQQEYYLTDIVAMAVADGQPVAATQGDDEWQVAGVNSKQDLATLERVYQQRYAASLLEQGVTLADPARIDIRGSLVVGRDVEIDVGCVFEGEVTLADNVRIGPYCVIRNATIGAGTTLSAYTHIDDASLAEDCRIGPYARLRPGTTLADHAHVGNFVELKNAQVDSGSKINHLSYVGDATVGKQVNIGAGTITCNYDGVNKSRTIIEDRAFIGSDTQLIAPVTVKAGATIAAGSTITQDAPADTLTMSRVRQFTIENWKRPEKVKK</sequence>
<feature type="binding site" evidence="18">
    <location>
        <position position="236"/>
    </location>
    <ligand>
        <name>Mg(2+)</name>
        <dbReference type="ChEBI" id="CHEBI:18420"/>
    </ligand>
</feature>
<comment type="catalytic activity">
    <reaction evidence="15 18">
        <text>alpha-D-glucosamine 1-phosphate + acetyl-CoA = N-acetyl-alpha-D-glucosamine 1-phosphate + CoA + H(+)</text>
        <dbReference type="Rhea" id="RHEA:13725"/>
        <dbReference type="ChEBI" id="CHEBI:15378"/>
        <dbReference type="ChEBI" id="CHEBI:57287"/>
        <dbReference type="ChEBI" id="CHEBI:57288"/>
        <dbReference type="ChEBI" id="CHEBI:57776"/>
        <dbReference type="ChEBI" id="CHEBI:58516"/>
        <dbReference type="EC" id="2.3.1.157"/>
    </reaction>
</comment>
<keyword evidence="10 18" id="KW-0133">Cell shape</keyword>
<dbReference type="Proteomes" id="UP001617669">
    <property type="component" value="Unassembled WGS sequence"/>
</dbReference>
<feature type="binding site" evidence="18">
    <location>
        <position position="149"/>
    </location>
    <ligand>
        <name>UDP-N-acetyl-alpha-D-glucosamine</name>
        <dbReference type="ChEBI" id="CHEBI:57705"/>
    </ligand>
</feature>
<keyword evidence="7 18" id="KW-0479">Metal-binding</keyword>
<dbReference type="InterPro" id="IPR050065">
    <property type="entry name" value="GlmU-like"/>
</dbReference>
<feature type="binding site" evidence="18">
    <location>
        <begin position="22"/>
        <end position="25"/>
    </location>
    <ligand>
        <name>UDP-N-acetyl-alpha-D-glucosamine</name>
        <dbReference type="ChEBI" id="CHEBI:57705"/>
    </ligand>
</feature>
<keyword evidence="6 18" id="KW-0548">Nucleotidyltransferase</keyword>
<feature type="binding site" evidence="18">
    <location>
        <position position="178"/>
    </location>
    <ligand>
        <name>UDP-N-acetyl-alpha-D-glucosamine</name>
        <dbReference type="ChEBI" id="CHEBI:57705"/>
    </ligand>
</feature>
<evidence type="ECO:0000313" key="22">
    <source>
        <dbReference type="Proteomes" id="UP001617669"/>
    </source>
</evidence>
<dbReference type="GO" id="GO:0019134">
    <property type="term" value="F:glucosamine-1-phosphate N-acetyltransferase activity"/>
    <property type="evidence" value="ECO:0007669"/>
    <property type="project" value="UniProtKB-EC"/>
</dbReference>
<evidence type="ECO:0000256" key="5">
    <source>
        <dbReference type="ARBA" id="ARBA00022679"/>
    </source>
</evidence>
<dbReference type="PANTHER" id="PTHR43584:SF3">
    <property type="entry name" value="BIFUNCTIONAL PROTEIN GLMU"/>
    <property type="match status" value="1"/>
</dbReference>
<comment type="subunit">
    <text evidence="18">Homotrimer.</text>
</comment>
<evidence type="ECO:0000256" key="15">
    <source>
        <dbReference type="ARBA" id="ARBA00048247"/>
    </source>
</evidence>
<organism evidence="21 22">
    <name type="scientific">Methylobacillus methanolivorans</name>
    <dbReference type="NCBI Taxonomy" id="1848927"/>
    <lineage>
        <taxon>Bacteria</taxon>
        <taxon>Pseudomonadati</taxon>
        <taxon>Pseudomonadota</taxon>
        <taxon>Betaproteobacteria</taxon>
        <taxon>Nitrosomonadales</taxon>
        <taxon>Methylophilaceae</taxon>
        <taxon>Methylobacillus</taxon>
    </lineage>
</organism>
<dbReference type="GO" id="GO:0003977">
    <property type="term" value="F:UDP-N-acetylglucosamine diphosphorylase activity"/>
    <property type="evidence" value="ECO:0007669"/>
    <property type="project" value="UniProtKB-EC"/>
</dbReference>
<protein>
    <recommendedName>
        <fullName evidence="18">Bifunctional protein GlmU</fullName>
    </recommendedName>
    <domain>
        <recommendedName>
            <fullName evidence="18">UDP-N-acetylglucosamine pyrophosphorylase</fullName>
            <ecNumber evidence="18">2.7.7.23</ecNumber>
        </recommendedName>
        <alternativeName>
            <fullName evidence="18">N-acetylglucosamine-1-phosphate uridyltransferase</fullName>
        </alternativeName>
    </domain>
    <domain>
        <recommendedName>
            <fullName evidence="18">Glucosamine-1-phosphate N-acetyltransferase</fullName>
            <ecNumber evidence="18">2.3.1.157</ecNumber>
        </recommendedName>
    </domain>
</protein>
<dbReference type="InterPro" id="IPR005882">
    <property type="entry name" value="Bifunctional_GlmU"/>
</dbReference>
<comment type="cofactor">
    <cofactor evidence="18">
        <name>Mg(2+)</name>
        <dbReference type="ChEBI" id="CHEBI:18420"/>
    </cofactor>
    <text evidence="18">Binds 1 Mg(2+) ion per subunit.</text>
</comment>
<comment type="caution">
    <text evidence="18">Lacks conserved residue(s) required for the propagation of feature annotation.</text>
</comment>
<dbReference type="HAMAP" id="MF_01631">
    <property type="entry name" value="GlmU"/>
    <property type="match status" value="1"/>
</dbReference>
<feature type="binding site" evidence="18">
    <location>
        <position position="360"/>
    </location>
    <ligand>
        <name>UDP-N-acetyl-alpha-D-glucosamine</name>
        <dbReference type="ChEBI" id="CHEBI:57705"/>
    </ligand>
</feature>
<dbReference type="InterPro" id="IPR056729">
    <property type="entry name" value="GMPPB_C"/>
</dbReference>
<evidence type="ECO:0000256" key="16">
    <source>
        <dbReference type="ARBA" id="ARBA00048493"/>
    </source>
</evidence>
<keyword evidence="9 18" id="KW-0460">Magnesium</keyword>
<evidence type="ECO:0000256" key="10">
    <source>
        <dbReference type="ARBA" id="ARBA00022960"/>
    </source>
</evidence>
<comment type="similarity">
    <text evidence="2 18">In the C-terminal section; belongs to the transferase hexapeptide repeat family.</text>
</comment>
<keyword evidence="22" id="KW-1185">Reference proteome</keyword>
<evidence type="ECO:0000256" key="3">
    <source>
        <dbReference type="ARBA" id="ARBA00007947"/>
    </source>
</evidence>
<feature type="binding site" evidence="18">
    <location>
        <position position="87"/>
    </location>
    <ligand>
        <name>UDP-N-acetyl-alpha-D-glucosamine</name>
        <dbReference type="ChEBI" id="CHEBI:57705"/>
    </ligand>
</feature>
<keyword evidence="8 18" id="KW-0677">Repeat</keyword>
<dbReference type="Pfam" id="PF14602">
    <property type="entry name" value="Hexapep_2"/>
    <property type="match status" value="1"/>
</dbReference>
<keyword evidence="13 18" id="KW-0012">Acyltransferase</keyword>
<evidence type="ECO:0000256" key="18">
    <source>
        <dbReference type="HAMAP-Rule" id="MF_01631"/>
    </source>
</evidence>
<feature type="active site" description="Proton acceptor" evidence="18">
    <location>
        <position position="372"/>
    </location>
</feature>
<keyword evidence="14 18" id="KW-0961">Cell wall biogenesis/degradation</keyword>
<evidence type="ECO:0000256" key="6">
    <source>
        <dbReference type="ARBA" id="ARBA00022695"/>
    </source>
</evidence>
<comment type="pathway">
    <text evidence="18">Nucleotide-sugar biosynthesis; UDP-N-acetyl-alpha-D-glucosamine biosynthesis; UDP-N-acetyl-alpha-D-glucosamine from N-acetyl-alpha-D-glucosamine 1-phosphate: step 1/1.</text>
</comment>
<evidence type="ECO:0000259" key="19">
    <source>
        <dbReference type="Pfam" id="PF12804"/>
    </source>
</evidence>
<dbReference type="EMBL" id="JBIWXY010000002">
    <property type="protein sequence ID" value="MFJ5446569.1"/>
    <property type="molecule type" value="Genomic_DNA"/>
</dbReference>
<dbReference type="EC" id="2.3.1.157" evidence="18"/>
<feature type="binding site" evidence="18">
    <location>
        <position position="163"/>
    </location>
    <ligand>
        <name>UDP-N-acetyl-alpha-D-glucosamine</name>
        <dbReference type="ChEBI" id="CHEBI:57705"/>
    </ligand>
</feature>
<evidence type="ECO:0000256" key="7">
    <source>
        <dbReference type="ARBA" id="ARBA00022723"/>
    </source>
</evidence>
<feature type="binding site" evidence="18">
    <location>
        <position position="116"/>
    </location>
    <ligand>
        <name>Mg(2+)</name>
        <dbReference type="ChEBI" id="CHEBI:18420"/>
    </ligand>
</feature>
<reference evidence="21 22" key="1">
    <citation type="submission" date="2024-11" db="EMBL/GenBank/DDBJ databases">
        <authorList>
            <person name="Kaparullina E.N."/>
            <person name="Delegan Y.A."/>
            <person name="Doronina N.V."/>
        </authorList>
    </citation>
    <scope>NUCLEOTIDE SEQUENCE [LARGE SCALE GENOMIC DNA]</scope>
    <source>
        <strain evidence="21 22">7sh_L</strain>
    </source>
</reference>
<dbReference type="SUPFAM" id="SSF53448">
    <property type="entry name" value="Nucleotide-diphospho-sugar transferases"/>
    <property type="match status" value="1"/>
</dbReference>
<feature type="binding site" evidence="18">
    <location>
        <position position="342"/>
    </location>
    <ligand>
        <name>UDP-N-acetyl-alpha-D-glucosamine</name>
        <dbReference type="ChEBI" id="CHEBI:57705"/>
    </ligand>
</feature>
<keyword evidence="4 18" id="KW-0963">Cytoplasm</keyword>
<feature type="binding site" evidence="18">
    <location>
        <position position="236"/>
    </location>
    <ligand>
        <name>UDP-N-acetyl-alpha-D-glucosamine</name>
        <dbReference type="ChEBI" id="CHEBI:57705"/>
    </ligand>
</feature>
<evidence type="ECO:0000256" key="8">
    <source>
        <dbReference type="ARBA" id="ARBA00022737"/>
    </source>
</evidence>
<dbReference type="InterPro" id="IPR038009">
    <property type="entry name" value="GlmU_C_LbH"/>
</dbReference>
<feature type="domain" description="MobA-like NTP transferase" evidence="19">
    <location>
        <begin position="20"/>
        <end position="148"/>
    </location>
</feature>
<evidence type="ECO:0000256" key="11">
    <source>
        <dbReference type="ARBA" id="ARBA00022984"/>
    </source>
</evidence>
<feature type="binding site" evidence="18">
    <location>
        <position position="414"/>
    </location>
    <ligand>
        <name>acetyl-CoA</name>
        <dbReference type="ChEBI" id="CHEBI:57288"/>
    </ligand>
</feature>
<dbReference type="CDD" id="cd03353">
    <property type="entry name" value="LbH_GlmU_C"/>
    <property type="match status" value="1"/>
</dbReference>
<dbReference type="InterPro" id="IPR029044">
    <property type="entry name" value="Nucleotide-diphossugar_trans"/>
</dbReference>
<dbReference type="SUPFAM" id="SSF51161">
    <property type="entry name" value="Trimeric LpxA-like enzymes"/>
    <property type="match status" value="1"/>
</dbReference>
<comment type="subcellular location">
    <subcellularLocation>
        <location evidence="1 18">Cytoplasm</location>
    </subcellularLocation>
</comment>
<evidence type="ECO:0000256" key="9">
    <source>
        <dbReference type="ARBA" id="ARBA00022842"/>
    </source>
</evidence>
<evidence type="ECO:0000256" key="2">
    <source>
        <dbReference type="ARBA" id="ARBA00007707"/>
    </source>
</evidence>
<dbReference type="Pfam" id="PF12804">
    <property type="entry name" value="NTP_transf_3"/>
    <property type="match status" value="1"/>
</dbReference>
<comment type="function">
    <text evidence="17 18">Catalyzes the last two sequential reactions in the de novo biosynthetic pathway for UDP-N-acetylglucosamine (UDP-GlcNAc). The C-terminal domain catalyzes the transfer of acetyl group from acetyl coenzyme A to glucosamine-1-phosphate (GlcN-1-P) to produce N-acetylglucosamine-1-phosphate (GlcNAc-1-P), which is converted into UDP-GlcNAc by the transfer of uridine 5-monophosphate (from uridine 5-triphosphate), a reaction catalyzed by the N-terminal domain.</text>
</comment>
<feature type="binding site" evidence="18">
    <location>
        <position position="36"/>
    </location>
    <ligand>
        <name>UDP-N-acetyl-alpha-D-glucosamine</name>
        <dbReference type="ChEBI" id="CHEBI:57705"/>
    </ligand>
</feature>
<keyword evidence="12 18" id="KW-0511">Multifunctional enzyme</keyword>
<dbReference type="InterPro" id="IPR025877">
    <property type="entry name" value="MobA-like_NTP_Trfase"/>
</dbReference>
<comment type="similarity">
    <text evidence="3 18">In the N-terminal section; belongs to the N-acetylglucosamine-1-phosphate uridyltransferase family.</text>
</comment>
<dbReference type="Gene3D" id="3.90.550.10">
    <property type="entry name" value="Spore Coat Polysaccharide Biosynthesis Protein SpsA, Chain A"/>
    <property type="match status" value="1"/>
</dbReference>
<evidence type="ECO:0000256" key="12">
    <source>
        <dbReference type="ARBA" id="ARBA00023268"/>
    </source>
</evidence>
<evidence type="ECO:0000256" key="13">
    <source>
        <dbReference type="ARBA" id="ARBA00023315"/>
    </source>
</evidence>
<feature type="binding site" evidence="18">
    <location>
        <position position="389"/>
    </location>
    <ligand>
        <name>acetyl-CoA</name>
        <dbReference type="ChEBI" id="CHEBI:57288"/>
    </ligand>
</feature>
<proteinExistence type="inferred from homology"/>
<feature type="binding site" evidence="18">
    <location>
        <begin position="395"/>
        <end position="396"/>
    </location>
    <ligand>
        <name>acetyl-CoA</name>
        <dbReference type="ChEBI" id="CHEBI:57288"/>
    </ligand>
</feature>
<gene>
    <name evidence="18 21" type="primary">glmU</name>
    <name evidence="21" type="ORF">ACIKP9_10060</name>
</gene>
<dbReference type="CDD" id="cd02540">
    <property type="entry name" value="GT2_GlmU_N_bac"/>
    <property type="match status" value="1"/>
</dbReference>
<name>A0ABW8GMR4_9PROT</name>
<feature type="region of interest" description="Pyrophosphorylase" evidence="18">
    <location>
        <begin position="1"/>
        <end position="238"/>
    </location>
</feature>